<proteinExistence type="predicted"/>
<dbReference type="OrthoDB" id="7552578at2759"/>
<name>A0A6I9WNZ2_9HYME</name>
<dbReference type="PANTHER" id="PTHR47331">
    <property type="entry name" value="PHD-TYPE DOMAIN-CONTAINING PROTEIN"/>
    <property type="match status" value="1"/>
</dbReference>
<reference evidence="2" key="1">
    <citation type="submission" date="2025-08" db="UniProtKB">
        <authorList>
            <consortium name="RefSeq"/>
        </authorList>
    </citation>
    <scope>IDENTIFICATION</scope>
</reference>
<dbReference type="RefSeq" id="XP_011641274.1">
    <property type="nucleotide sequence ID" value="XM_011642972.1"/>
</dbReference>
<evidence type="ECO:0000313" key="2">
    <source>
        <dbReference type="RefSeq" id="XP_011641274.1"/>
    </source>
</evidence>
<organism evidence="1 2">
    <name type="scientific">Pogonomyrmex barbatus</name>
    <name type="common">red harvester ant</name>
    <dbReference type="NCBI Taxonomy" id="144034"/>
    <lineage>
        <taxon>Eukaryota</taxon>
        <taxon>Metazoa</taxon>
        <taxon>Ecdysozoa</taxon>
        <taxon>Arthropoda</taxon>
        <taxon>Hexapoda</taxon>
        <taxon>Insecta</taxon>
        <taxon>Pterygota</taxon>
        <taxon>Neoptera</taxon>
        <taxon>Endopterygota</taxon>
        <taxon>Hymenoptera</taxon>
        <taxon>Apocrita</taxon>
        <taxon>Aculeata</taxon>
        <taxon>Formicoidea</taxon>
        <taxon>Formicidae</taxon>
        <taxon>Myrmicinae</taxon>
        <taxon>Pogonomyrmex</taxon>
    </lineage>
</organism>
<dbReference type="AlphaFoldDB" id="A0A6I9WNZ2"/>
<protein>
    <submittedName>
        <fullName evidence="2">Uncharacterized protein LOC105429795</fullName>
    </submittedName>
</protein>
<dbReference type="GeneID" id="105429795"/>
<gene>
    <name evidence="2" type="primary">LOC105429795</name>
</gene>
<dbReference type="Proteomes" id="UP000504615">
    <property type="component" value="Unplaced"/>
</dbReference>
<sequence>MTRAPEAWLEPPQSLPIATLSSSIIRISDTLNLADPFFYISRPIDLLLGVKLFWRLLCVNQIQTGHNNVFQKTLLGWVAGGVVGDIDGGHSGSEDLDLVKRLPHDIECEQNFLSMELGLSEQLAIKRFHALERRLSRDPVIKRKYIEFMQEYLALGHMEPVSQAETNYIKQITISGHSMFARGSKDEERYPKAQLAILNDFYVNDLLTGAHTVEEALAQQIREILSGAFQLHKGFKQSVDNIIIEYKRCSRF</sequence>
<evidence type="ECO:0000313" key="1">
    <source>
        <dbReference type="Proteomes" id="UP000504615"/>
    </source>
</evidence>
<accession>A0A6I9WNZ2</accession>
<dbReference type="KEGG" id="pbar:105429795"/>
<keyword evidence="1" id="KW-1185">Reference proteome</keyword>